<evidence type="ECO:0000313" key="3">
    <source>
        <dbReference type="Proteomes" id="UP000542776"/>
    </source>
</evidence>
<accession>A0A7W6MM58</accession>
<dbReference type="CDD" id="cd00093">
    <property type="entry name" value="HTH_XRE"/>
    <property type="match status" value="1"/>
</dbReference>
<dbReference type="AlphaFoldDB" id="A0A7W6MM58"/>
<comment type="caution">
    <text evidence="2">The sequence shown here is derived from an EMBL/GenBank/DDBJ whole genome shotgun (WGS) entry which is preliminary data.</text>
</comment>
<protein>
    <submittedName>
        <fullName evidence="2">Putative transcriptional regulator</fullName>
    </submittedName>
</protein>
<dbReference type="InterPro" id="IPR010982">
    <property type="entry name" value="Lambda_DNA-bd_dom_sf"/>
</dbReference>
<dbReference type="SUPFAM" id="SSF47413">
    <property type="entry name" value="lambda repressor-like DNA-binding domains"/>
    <property type="match status" value="1"/>
</dbReference>
<dbReference type="GO" id="GO:0003677">
    <property type="term" value="F:DNA binding"/>
    <property type="evidence" value="ECO:0007669"/>
    <property type="project" value="InterPro"/>
</dbReference>
<gene>
    <name evidence="2" type="ORF">GGR04_004376</name>
</gene>
<evidence type="ECO:0000313" key="2">
    <source>
        <dbReference type="EMBL" id="MBB4000498.1"/>
    </source>
</evidence>
<proteinExistence type="predicted"/>
<feature type="domain" description="HTH cro/C1-type" evidence="1">
    <location>
        <begin position="37"/>
        <end position="90"/>
    </location>
</feature>
<dbReference type="InterPro" id="IPR001387">
    <property type="entry name" value="Cro/C1-type_HTH"/>
</dbReference>
<name>A0A7W6MM58_9HYPH</name>
<dbReference type="RefSeq" id="WP_183202355.1">
    <property type="nucleotide sequence ID" value="NZ_JACIEK010000021.1"/>
</dbReference>
<dbReference type="Proteomes" id="UP000542776">
    <property type="component" value="Unassembled WGS sequence"/>
</dbReference>
<dbReference type="Pfam" id="PF01381">
    <property type="entry name" value="HTH_3"/>
    <property type="match status" value="1"/>
</dbReference>
<dbReference type="Gene3D" id="1.10.260.40">
    <property type="entry name" value="lambda repressor-like DNA-binding domains"/>
    <property type="match status" value="1"/>
</dbReference>
<dbReference type="EMBL" id="JACIEK010000021">
    <property type="protein sequence ID" value="MBB4000498.1"/>
    <property type="molecule type" value="Genomic_DNA"/>
</dbReference>
<evidence type="ECO:0000259" key="1">
    <source>
        <dbReference type="PROSITE" id="PS50943"/>
    </source>
</evidence>
<reference evidence="2 3" key="1">
    <citation type="submission" date="2020-08" db="EMBL/GenBank/DDBJ databases">
        <title>Genomic Encyclopedia of Type Strains, Phase IV (KMG-IV): sequencing the most valuable type-strain genomes for metagenomic binning, comparative biology and taxonomic classification.</title>
        <authorList>
            <person name="Goeker M."/>
        </authorList>
    </citation>
    <scope>NUCLEOTIDE SEQUENCE [LARGE SCALE GENOMIC DNA]</scope>
    <source>
        <strain evidence="2 3">DSM 102238</strain>
    </source>
</reference>
<keyword evidence="3" id="KW-1185">Reference proteome</keyword>
<sequence>MSAFEKIAAGLEEAIAFAEGSVNPTEYVLHIPSTIDVKAVRKSRRMSQSAFAARYGFTIGRLRDWEQGRSTPDMPSRLLLKVIEQEPEAVERAVSAA</sequence>
<organism evidence="2 3">
    <name type="scientific">Aureimonas pseudogalii</name>
    <dbReference type="NCBI Taxonomy" id="1744844"/>
    <lineage>
        <taxon>Bacteria</taxon>
        <taxon>Pseudomonadati</taxon>
        <taxon>Pseudomonadota</taxon>
        <taxon>Alphaproteobacteria</taxon>
        <taxon>Hyphomicrobiales</taxon>
        <taxon>Aurantimonadaceae</taxon>
        <taxon>Aureimonas</taxon>
    </lineage>
</organism>
<dbReference type="PROSITE" id="PS50943">
    <property type="entry name" value="HTH_CROC1"/>
    <property type="match status" value="1"/>
</dbReference>